<keyword evidence="6" id="KW-0808">Transferase</keyword>
<dbReference type="GO" id="GO:0005524">
    <property type="term" value="F:ATP binding"/>
    <property type="evidence" value="ECO:0007669"/>
    <property type="project" value="UniProtKB-UniRule"/>
</dbReference>
<dbReference type="Proteomes" id="UP000001514">
    <property type="component" value="Unassembled WGS sequence"/>
</dbReference>
<dbReference type="InterPro" id="IPR017441">
    <property type="entry name" value="Protein_kinase_ATP_BS"/>
</dbReference>
<evidence type="ECO:0000256" key="3">
    <source>
        <dbReference type="ARBA" id="ARBA00022490"/>
    </source>
</evidence>
<dbReference type="OMA" id="QARIIHC"/>
<dbReference type="InterPro" id="IPR008271">
    <property type="entry name" value="Ser/Thr_kinase_AS"/>
</dbReference>
<evidence type="ECO:0000256" key="8">
    <source>
        <dbReference type="ARBA" id="ARBA00022777"/>
    </source>
</evidence>
<keyword evidence="7 10" id="KW-0547">Nucleotide-binding</keyword>
<dbReference type="FunFam" id="3.30.200.20:FF:000087">
    <property type="entry name" value="Dual specificity tyrosine-phosphorylation-regulated kinase 1A"/>
    <property type="match status" value="1"/>
</dbReference>
<dbReference type="PROSITE" id="PS50011">
    <property type="entry name" value="PROTEIN_KINASE_DOM"/>
    <property type="match status" value="1"/>
</dbReference>
<dbReference type="Gene3D" id="1.10.510.10">
    <property type="entry name" value="Transferase(Phosphotransferase) domain 1"/>
    <property type="match status" value="1"/>
</dbReference>
<accession>D8S984</accession>
<evidence type="ECO:0000256" key="7">
    <source>
        <dbReference type="ARBA" id="ARBA00022741"/>
    </source>
</evidence>
<keyword evidence="5" id="KW-0597">Phosphoprotein</keyword>
<dbReference type="InterPro" id="IPR000719">
    <property type="entry name" value="Prot_kinase_dom"/>
</dbReference>
<evidence type="ECO:0000256" key="5">
    <source>
        <dbReference type="ARBA" id="ARBA00022553"/>
    </source>
</evidence>
<evidence type="ECO:0000256" key="6">
    <source>
        <dbReference type="ARBA" id="ARBA00022679"/>
    </source>
</evidence>
<gene>
    <name evidence="13" type="ORF">SELMODRAFT_111790</name>
</gene>
<dbReference type="HOGENOM" id="CLU_000288_5_15_1"/>
<sequence length="456" mass="51945">ICVRLTKFIVETYRSCNPSFTYSDTFNPKRYLTNPSAGVSNNGLDNKNSDLILAVNGIIYNPKHRYVVKEMLGQGTFGQVVKCWSDRENGYVAVKVIKNQPAYYQQALVEIEILKMLNRDFDPDNQHHIVRILDWFLFEQHLCIAFELLSHNLYELIKVNRHRGISLHLLRIFTKQILDSLGVLRNAGVIHCDLKPENILLSTSLKSGEIKLIDFGSACLEHRTVYKYIQSRYYRSPEVVLGHPYTTAIDMWSLGCVAAELFLGLPLFSGESEYDLLRRMIDTLGCQPPDQLLRDSANTSKYFKTVSAAPPSSGGMAVYQFLTVSEVKARESKEPLVGKSYFRHTKLEDIISKYPYKSSLSAEEQEAERQRRLSFLDFLRGLVRFDPKSRWTPHQAAQHPFVTEQPFTGPFEPLPETPRTPVGHPMTVEHNPGAGHWFGAGLSPQVCAHVNCHFFT</sequence>
<protein>
    <recommendedName>
        <fullName evidence="12">Protein kinase domain-containing protein</fullName>
    </recommendedName>
</protein>
<dbReference type="AlphaFoldDB" id="D8S984"/>
<evidence type="ECO:0000256" key="10">
    <source>
        <dbReference type="PROSITE-ProRule" id="PRU10141"/>
    </source>
</evidence>
<dbReference type="OrthoDB" id="9332038at2759"/>
<dbReference type="EMBL" id="GL377608">
    <property type="protein sequence ID" value="EFJ18919.1"/>
    <property type="molecule type" value="Genomic_DNA"/>
</dbReference>
<evidence type="ECO:0000256" key="2">
    <source>
        <dbReference type="ARBA" id="ARBA00008867"/>
    </source>
</evidence>
<dbReference type="InterPro" id="IPR011009">
    <property type="entry name" value="Kinase-like_dom_sf"/>
</dbReference>
<feature type="domain" description="Protein kinase" evidence="12">
    <location>
        <begin position="66"/>
        <end position="402"/>
    </location>
</feature>
<name>D8S984_SELML</name>
<dbReference type="GO" id="GO:0004713">
    <property type="term" value="F:protein tyrosine kinase activity"/>
    <property type="evidence" value="ECO:0000318"/>
    <property type="project" value="GO_Central"/>
</dbReference>
<reference evidence="13 14" key="1">
    <citation type="journal article" date="2011" name="Science">
        <title>The Selaginella genome identifies genetic changes associated with the evolution of vascular plants.</title>
        <authorList>
            <person name="Banks J.A."/>
            <person name="Nishiyama T."/>
            <person name="Hasebe M."/>
            <person name="Bowman J.L."/>
            <person name="Gribskov M."/>
            <person name="dePamphilis C."/>
            <person name="Albert V.A."/>
            <person name="Aono N."/>
            <person name="Aoyama T."/>
            <person name="Ambrose B.A."/>
            <person name="Ashton N.W."/>
            <person name="Axtell M.J."/>
            <person name="Barker E."/>
            <person name="Barker M.S."/>
            <person name="Bennetzen J.L."/>
            <person name="Bonawitz N.D."/>
            <person name="Chapple C."/>
            <person name="Cheng C."/>
            <person name="Correa L.G."/>
            <person name="Dacre M."/>
            <person name="DeBarry J."/>
            <person name="Dreyer I."/>
            <person name="Elias M."/>
            <person name="Engstrom E.M."/>
            <person name="Estelle M."/>
            <person name="Feng L."/>
            <person name="Finet C."/>
            <person name="Floyd S.K."/>
            <person name="Frommer W.B."/>
            <person name="Fujita T."/>
            <person name="Gramzow L."/>
            <person name="Gutensohn M."/>
            <person name="Harholt J."/>
            <person name="Hattori M."/>
            <person name="Heyl A."/>
            <person name="Hirai T."/>
            <person name="Hiwatashi Y."/>
            <person name="Ishikawa M."/>
            <person name="Iwata M."/>
            <person name="Karol K.G."/>
            <person name="Koehler B."/>
            <person name="Kolukisaoglu U."/>
            <person name="Kubo M."/>
            <person name="Kurata T."/>
            <person name="Lalonde S."/>
            <person name="Li K."/>
            <person name="Li Y."/>
            <person name="Litt A."/>
            <person name="Lyons E."/>
            <person name="Manning G."/>
            <person name="Maruyama T."/>
            <person name="Michael T.P."/>
            <person name="Mikami K."/>
            <person name="Miyazaki S."/>
            <person name="Morinaga S."/>
            <person name="Murata T."/>
            <person name="Mueller-Roeber B."/>
            <person name="Nelson D.R."/>
            <person name="Obara M."/>
            <person name="Oguri Y."/>
            <person name="Olmstead R.G."/>
            <person name="Onodera N."/>
            <person name="Petersen B.L."/>
            <person name="Pils B."/>
            <person name="Prigge M."/>
            <person name="Rensing S.A."/>
            <person name="Riano-Pachon D.M."/>
            <person name="Roberts A.W."/>
            <person name="Sato Y."/>
            <person name="Scheller H.V."/>
            <person name="Schulz B."/>
            <person name="Schulz C."/>
            <person name="Shakirov E.V."/>
            <person name="Shibagaki N."/>
            <person name="Shinohara N."/>
            <person name="Shippen D.E."/>
            <person name="Soerensen I."/>
            <person name="Sotooka R."/>
            <person name="Sugimoto N."/>
            <person name="Sugita M."/>
            <person name="Sumikawa N."/>
            <person name="Tanurdzic M."/>
            <person name="Theissen G."/>
            <person name="Ulvskov P."/>
            <person name="Wakazuki S."/>
            <person name="Weng J.K."/>
            <person name="Willats W.W."/>
            <person name="Wipf D."/>
            <person name="Wolf P.G."/>
            <person name="Yang L."/>
            <person name="Zimmer A.D."/>
            <person name="Zhu Q."/>
            <person name="Mitros T."/>
            <person name="Hellsten U."/>
            <person name="Loque D."/>
            <person name="Otillar R."/>
            <person name="Salamov A."/>
            <person name="Schmutz J."/>
            <person name="Shapiro H."/>
            <person name="Lindquist E."/>
            <person name="Lucas S."/>
            <person name="Rokhsar D."/>
            <person name="Grigoriev I.V."/>
        </authorList>
    </citation>
    <scope>NUCLEOTIDE SEQUENCE [LARGE SCALE GENOMIC DNA]</scope>
</reference>
<feature type="non-terminal residue" evidence="13">
    <location>
        <position position="1"/>
    </location>
</feature>
<dbReference type="Pfam" id="PF00069">
    <property type="entry name" value="Pkinase"/>
    <property type="match status" value="1"/>
</dbReference>
<dbReference type="SUPFAM" id="SSF56112">
    <property type="entry name" value="Protein kinase-like (PK-like)"/>
    <property type="match status" value="1"/>
</dbReference>
<evidence type="ECO:0000256" key="11">
    <source>
        <dbReference type="RuleBase" id="RU000304"/>
    </source>
</evidence>
<keyword evidence="4 11" id="KW-0723">Serine/threonine-protein kinase</keyword>
<comment type="subcellular location">
    <subcellularLocation>
        <location evidence="1">Cytoplasm</location>
    </subcellularLocation>
</comment>
<evidence type="ECO:0000313" key="14">
    <source>
        <dbReference type="Proteomes" id="UP000001514"/>
    </source>
</evidence>
<evidence type="ECO:0000256" key="9">
    <source>
        <dbReference type="ARBA" id="ARBA00022840"/>
    </source>
</evidence>
<dbReference type="InParanoid" id="D8S984"/>
<dbReference type="FunFam" id="1.10.510.10:FF:000380">
    <property type="entry name" value="Serine/threonine-protein kinase ppk15"/>
    <property type="match status" value="1"/>
</dbReference>
<evidence type="ECO:0000313" key="13">
    <source>
        <dbReference type="EMBL" id="EFJ18919.1"/>
    </source>
</evidence>
<dbReference type="STRING" id="88036.D8S984"/>
<dbReference type="KEGG" id="smo:SELMODRAFT_111790"/>
<dbReference type="GO" id="GO:0004674">
    <property type="term" value="F:protein serine/threonine kinase activity"/>
    <property type="evidence" value="ECO:0000318"/>
    <property type="project" value="GO_Central"/>
</dbReference>
<evidence type="ECO:0000256" key="4">
    <source>
        <dbReference type="ARBA" id="ARBA00022527"/>
    </source>
</evidence>
<dbReference type="FunCoup" id="D8S984">
    <property type="interactions" value="900"/>
</dbReference>
<keyword evidence="9 10" id="KW-0067">ATP-binding</keyword>
<proteinExistence type="inferred from homology"/>
<dbReference type="SMART" id="SM00220">
    <property type="entry name" value="S_TKc"/>
    <property type="match status" value="1"/>
</dbReference>
<comment type="similarity">
    <text evidence="2">Belongs to the protein kinase superfamily. CMGC Ser/Thr protein kinase family. MNB/DYRK subfamily.</text>
</comment>
<keyword evidence="14" id="KW-1185">Reference proteome</keyword>
<keyword evidence="3" id="KW-0963">Cytoplasm</keyword>
<evidence type="ECO:0000256" key="1">
    <source>
        <dbReference type="ARBA" id="ARBA00004496"/>
    </source>
</evidence>
<dbReference type="Gene3D" id="3.30.200.20">
    <property type="entry name" value="Phosphorylase Kinase, domain 1"/>
    <property type="match status" value="1"/>
</dbReference>
<dbReference type="PROSITE" id="PS00107">
    <property type="entry name" value="PROTEIN_KINASE_ATP"/>
    <property type="match status" value="1"/>
</dbReference>
<evidence type="ECO:0000259" key="12">
    <source>
        <dbReference type="PROSITE" id="PS50011"/>
    </source>
</evidence>
<dbReference type="eggNOG" id="KOG0667">
    <property type="taxonomic scope" value="Eukaryota"/>
</dbReference>
<keyword evidence="8" id="KW-0418">Kinase</keyword>
<dbReference type="PROSITE" id="PS00108">
    <property type="entry name" value="PROTEIN_KINASE_ST"/>
    <property type="match status" value="1"/>
</dbReference>
<organism evidence="14">
    <name type="scientific">Selaginella moellendorffii</name>
    <name type="common">Spikemoss</name>
    <dbReference type="NCBI Taxonomy" id="88036"/>
    <lineage>
        <taxon>Eukaryota</taxon>
        <taxon>Viridiplantae</taxon>
        <taxon>Streptophyta</taxon>
        <taxon>Embryophyta</taxon>
        <taxon>Tracheophyta</taxon>
        <taxon>Lycopodiopsida</taxon>
        <taxon>Selaginellales</taxon>
        <taxon>Selaginellaceae</taxon>
        <taxon>Selaginella</taxon>
    </lineage>
</organism>
<dbReference type="GO" id="GO:0005737">
    <property type="term" value="C:cytoplasm"/>
    <property type="evidence" value="ECO:0000318"/>
    <property type="project" value="GO_Central"/>
</dbReference>
<feature type="binding site" evidence="10">
    <location>
        <position position="95"/>
    </location>
    <ligand>
        <name>ATP</name>
        <dbReference type="ChEBI" id="CHEBI:30616"/>
    </ligand>
</feature>
<dbReference type="PANTHER" id="PTHR24058:SF17">
    <property type="entry name" value="HOMEODOMAIN INTERACTING PROTEIN KINASE, ISOFORM D"/>
    <property type="match status" value="1"/>
</dbReference>
<dbReference type="Gramene" id="EFJ18919">
    <property type="protein sequence ID" value="EFJ18919"/>
    <property type="gene ID" value="SELMODRAFT_111790"/>
</dbReference>
<dbReference type="PANTHER" id="PTHR24058">
    <property type="entry name" value="DUAL SPECIFICITY PROTEIN KINASE"/>
    <property type="match status" value="1"/>
</dbReference>
<dbReference type="InterPro" id="IPR050494">
    <property type="entry name" value="Ser_Thr_dual-spec_kinase"/>
</dbReference>